<evidence type="ECO:0000313" key="3">
    <source>
        <dbReference type="Proteomes" id="UP000777482"/>
    </source>
</evidence>
<name>A0A9P6W618_RHOMI</name>
<keyword evidence="3" id="KW-1185">Reference proteome</keyword>
<evidence type="ECO:0008006" key="4">
    <source>
        <dbReference type="Google" id="ProtNLM"/>
    </source>
</evidence>
<accession>A0A9P6W618</accession>
<dbReference type="OrthoDB" id="2529127at2759"/>
<protein>
    <recommendedName>
        <fullName evidence="4">Survival motor neuron Tudor domain-containing protein</fullName>
    </recommendedName>
</protein>
<feature type="compositionally biased region" description="Low complexity" evidence="1">
    <location>
        <begin position="249"/>
        <end position="273"/>
    </location>
</feature>
<feature type="compositionally biased region" description="Pro residues" evidence="1">
    <location>
        <begin position="297"/>
        <end position="307"/>
    </location>
</feature>
<comment type="caution">
    <text evidence="2">The sequence shown here is derived from an EMBL/GenBank/DDBJ whole genome shotgun (WGS) entry which is preliminary data.</text>
</comment>
<feature type="compositionally biased region" description="Basic residues" evidence="1">
    <location>
        <begin position="184"/>
        <end position="201"/>
    </location>
</feature>
<gene>
    <name evidence="2" type="ORF">C6P46_002433</name>
</gene>
<dbReference type="Proteomes" id="UP000777482">
    <property type="component" value="Unassembled WGS sequence"/>
</dbReference>
<proteinExistence type="predicted"/>
<feature type="region of interest" description="Disordered" evidence="1">
    <location>
        <begin position="28"/>
        <end position="54"/>
    </location>
</feature>
<evidence type="ECO:0000256" key="1">
    <source>
        <dbReference type="SAM" id="MobiDB-lite"/>
    </source>
</evidence>
<sequence>MAVSAQLAQEWLGEDYEDEDVVYLDQKEQDYDDDYGPGVTLFRAPPSPEPEPTTDLAEHAYTDPLALVNAWEGALQDYKDSHPDQFLPPAEAPRTLAQKKVKAPFWYGPPPSEASTSKLVQTTTTAIKIDQEPRQAVEVTYESYFGESATQVEQGGGGGVAQEQQAELEEVEEEEGGEAEGTQRRKRKRLTGSQKKARKAAKLGLKSTAGGSSGGGGGADAAETTSRQPSPTYSPRSPKFQAAAQPVDVPATTSSASASVSSSLLPSNSVSTLAAAQTSDIPIPSNHGPNASGPATGAPPPPPPPPSAFRFLVPPMSTLPRQFPPPPAITPLTGTEPPLDPETPEQLLESALWSWYSAGYQTALYHAAVGVAKFAPSAETSEE</sequence>
<reference evidence="2 3" key="1">
    <citation type="submission" date="2020-11" db="EMBL/GenBank/DDBJ databases">
        <title>Kefir isolates.</title>
        <authorList>
            <person name="Marcisauskas S."/>
            <person name="Kim Y."/>
            <person name="Blasche S."/>
        </authorList>
    </citation>
    <scope>NUCLEOTIDE SEQUENCE [LARGE SCALE GENOMIC DNA]</scope>
    <source>
        <strain evidence="2 3">KR</strain>
    </source>
</reference>
<dbReference type="EMBL" id="PUHQ01000019">
    <property type="protein sequence ID" value="KAG0663537.1"/>
    <property type="molecule type" value="Genomic_DNA"/>
</dbReference>
<feature type="region of interest" description="Disordered" evidence="1">
    <location>
        <begin position="148"/>
        <end position="345"/>
    </location>
</feature>
<organism evidence="2 3">
    <name type="scientific">Rhodotorula mucilaginosa</name>
    <name type="common">Yeast</name>
    <name type="synonym">Rhodotorula rubra</name>
    <dbReference type="NCBI Taxonomy" id="5537"/>
    <lineage>
        <taxon>Eukaryota</taxon>
        <taxon>Fungi</taxon>
        <taxon>Dikarya</taxon>
        <taxon>Basidiomycota</taxon>
        <taxon>Pucciniomycotina</taxon>
        <taxon>Microbotryomycetes</taxon>
        <taxon>Sporidiobolales</taxon>
        <taxon>Sporidiobolaceae</taxon>
        <taxon>Rhodotorula</taxon>
    </lineage>
</organism>
<evidence type="ECO:0000313" key="2">
    <source>
        <dbReference type="EMBL" id="KAG0663537.1"/>
    </source>
</evidence>
<feature type="compositionally biased region" description="Acidic residues" evidence="1">
    <location>
        <begin position="166"/>
        <end position="178"/>
    </location>
</feature>
<dbReference type="AlphaFoldDB" id="A0A9P6W618"/>